<protein>
    <submittedName>
        <fullName evidence="1">Uncharacterized protein</fullName>
    </submittedName>
</protein>
<gene>
    <name evidence="1" type="ORF">Taro_040580</name>
</gene>
<evidence type="ECO:0000313" key="2">
    <source>
        <dbReference type="Proteomes" id="UP000652761"/>
    </source>
</evidence>
<dbReference type="OrthoDB" id="1937908at2759"/>
<dbReference type="EMBL" id="NMUH01003942">
    <property type="protein sequence ID" value="MQM07737.1"/>
    <property type="molecule type" value="Genomic_DNA"/>
</dbReference>
<dbReference type="InterPro" id="IPR043459">
    <property type="entry name" value="NFD6/NOXY2-like"/>
</dbReference>
<reference evidence="1" key="1">
    <citation type="submission" date="2017-07" db="EMBL/GenBank/DDBJ databases">
        <title>Taro Niue Genome Assembly and Annotation.</title>
        <authorList>
            <person name="Atibalentja N."/>
            <person name="Keating K."/>
            <person name="Fields C.J."/>
        </authorList>
    </citation>
    <scope>NUCLEOTIDE SEQUENCE</scope>
    <source>
        <strain evidence="1">Niue_2</strain>
        <tissue evidence="1">Leaf</tissue>
    </source>
</reference>
<accession>A0A843WJE6</accession>
<dbReference type="AlphaFoldDB" id="A0A843WJE6"/>
<evidence type="ECO:0000313" key="1">
    <source>
        <dbReference type="EMBL" id="MQM07737.1"/>
    </source>
</evidence>
<dbReference type="PANTHER" id="PTHR33156:SF39">
    <property type="entry name" value="PROTEIN NONRESPONDING TO OXYLIPINS 2, MITOCHONDRIAL"/>
    <property type="match status" value="1"/>
</dbReference>
<comment type="caution">
    <text evidence="1">The sequence shown here is derived from an EMBL/GenBank/DDBJ whole genome shotgun (WGS) entry which is preliminary data.</text>
</comment>
<dbReference type="PANTHER" id="PTHR33156">
    <property type="entry name" value="OS02G0230000 PROTEIN"/>
    <property type="match status" value="1"/>
</dbReference>
<name>A0A843WJE6_COLES</name>
<sequence>MASRCRSISKSASSLLHCAMRRPCSNRPLPANLLSPHPTSFSRVPRQMSSLQSMLPFYSAVSAARLTSRLGVDAAGVSRSLSQGTLCSSNPGV</sequence>
<dbReference type="Proteomes" id="UP000652761">
    <property type="component" value="Unassembled WGS sequence"/>
</dbReference>
<keyword evidence="2" id="KW-1185">Reference proteome</keyword>
<proteinExistence type="predicted"/>
<organism evidence="1 2">
    <name type="scientific">Colocasia esculenta</name>
    <name type="common">Wild taro</name>
    <name type="synonym">Arum esculentum</name>
    <dbReference type="NCBI Taxonomy" id="4460"/>
    <lineage>
        <taxon>Eukaryota</taxon>
        <taxon>Viridiplantae</taxon>
        <taxon>Streptophyta</taxon>
        <taxon>Embryophyta</taxon>
        <taxon>Tracheophyta</taxon>
        <taxon>Spermatophyta</taxon>
        <taxon>Magnoliopsida</taxon>
        <taxon>Liliopsida</taxon>
        <taxon>Araceae</taxon>
        <taxon>Aroideae</taxon>
        <taxon>Colocasieae</taxon>
        <taxon>Colocasia</taxon>
    </lineage>
</organism>